<protein>
    <submittedName>
        <fullName evidence="1">Uncharacterized protein</fullName>
    </submittedName>
</protein>
<evidence type="ECO:0000313" key="1">
    <source>
        <dbReference type="EMBL" id="QHU33671.1"/>
    </source>
</evidence>
<organism evidence="1">
    <name type="scientific">viral metagenome</name>
    <dbReference type="NCBI Taxonomy" id="1070528"/>
    <lineage>
        <taxon>unclassified sequences</taxon>
        <taxon>metagenomes</taxon>
        <taxon>organismal metagenomes</taxon>
    </lineage>
</organism>
<accession>A0A6C0LV85</accession>
<proteinExistence type="predicted"/>
<sequence>MFILFASAFINTFTTTIPKMDYDAPSNEVGLHKNDEYIEHVPSEYDYTYTYNSFNVDTYSYGSENYYVMTIVSAIPGVIDSVNTSIRYLNYQLDSLHHYMAELSLYM</sequence>
<name>A0A6C0LV85_9ZZZZ</name>
<reference evidence="1" key="1">
    <citation type="journal article" date="2020" name="Nature">
        <title>Giant virus diversity and host interactions through global metagenomics.</title>
        <authorList>
            <person name="Schulz F."/>
            <person name="Roux S."/>
            <person name="Paez-Espino D."/>
            <person name="Jungbluth S."/>
            <person name="Walsh D.A."/>
            <person name="Denef V.J."/>
            <person name="McMahon K.D."/>
            <person name="Konstantinidis K.T."/>
            <person name="Eloe-Fadrosh E.A."/>
            <person name="Kyrpides N.C."/>
            <person name="Woyke T."/>
        </authorList>
    </citation>
    <scope>NUCLEOTIDE SEQUENCE</scope>
    <source>
        <strain evidence="1">GVMAG-S-1016704-121</strain>
    </source>
</reference>
<dbReference type="AlphaFoldDB" id="A0A6C0LV85"/>
<dbReference type="EMBL" id="MN740560">
    <property type="protein sequence ID" value="QHU33671.1"/>
    <property type="molecule type" value="Genomic_DNA"/>
</dbReference>